<dbReference type="EMBL" id="CP134145">
    <property type="protein sequence ID" value="WNC72211.1"/>
    <property type="molecule type" value="Genomic_DNA"/>
</dbReference>
<dbReference type="RefSeq" id="WP_348391330.1">
    <property type="nucleotide sequence ID" value="NZ_CP134145.1"/>
</dbReference>
<reference evidence="2" key="1">
    <citation type="submission" date="2023-09" db="EMBL/GenBank/DDBJ databases">
        <authorList>
            <person name="Zhang C."/>
        </authorList>
    </citation>
    <scope>NUCLEOTIDE SEQUENCE [LARGE SCALE GENOMIC DNA]</scope>
    <source>
        <strain evidence="2">SQ149</strain>
    </source>
</reference>
<name>A0ABY9TTP5_9GAMM</name>
<accession>A0ABY9TTP5</accession>
<evidence type="ECO:0000313" key="1">
    <source>
        <dbReference type="EMBL" id="WNC72211.1"/>
    </source>
</evidence>
<sequence length="198" mass="21835">MSRQKFLPGTVGHTLMQMRGIWHDSIECFELDGTPLDDDTTAGSGTPGSSPFDNLVYVDFDGKFLKLTNVHFRGREATAKTFTGELKDGVLVFDPLGDGAYENIGMSGGPGILTFNARKLSKATDVYMEPDFIILTGTGQRVRHTVLYRDGIATRTLTAHGIRLSPSCDKRHELDPRGIDGPVHEKPFKASIWQHLVE</sequence>
<protein>
    <submittedName>
        <fullName evidence="1">Uncharacterized protein</fullName>
    </submittedName>
</protein>
<evidence type="ECO:0000313" key="2">
    <source>
        <dbReference type="Proteomes" id="UP001258994"/>
    </source>
</evidence>
<organism evidence="1 2">
    <name type="scientific">Thalassotalea psychrophila</name>
    <dbReference type="NCBI Taxonomy" id="3065647"/>
    <lineage>
        <taxon>Bacteria</taxon>
        <taxon>Pseudomonadati</taxon>
        <taxon>Pseudomonadota</taxon>
        <taxon>Gammaproteobacteria</taxon>
        <taxon>Alteromonadales</taxon>
        <taxon>Colwelliaceae</taxon>
        <taxon>Thalassotalea</taxon>
    </lineage>
</organism>
<dbReference type="Proteomes" id="UP001258994">
    <property type="component" value="Chromosome"/>
</dbReference>
<keyword evidence="2" id="KW-1185">Reference proteome</keyword>
<proteinExistence type="predicted"/>
<gene>
    <name evidence="1" type="ORF">RGQ13_19125</name>
</gene>